<dbReference type="InterPro" id="IPR043502">
    <property type="entry name" value="DNA/RNA_pol_sf"/>
</dbReference>
<gene>
    <name evidence="9" type="ORF">CROQUDRAFT_53275</name>
</gene>
<evidence type="ECO:0000313" key="9">
    <source>
        <dbReference type="EMBL" id="KAG0140417.1"/>
    </source>
</evidence>
<proteinExistence type="predicted"/>
<organism evidence="9 10">
    <name type="scientific">Cronartium quercuum f. sp. fusiforme G11</name>
    <dbReference type="NCBI Taxonomy" id="708437"/>
    <lineage>
        <taxon>Eukaryota</taxon>
        <taxon>Fungi</taxon>
        <taxon>Dikarya</taxon>
        <taxon>Basidiomycota</taxon>
        <taxon>Pucciniomycotina</taxon>
        <taxon>Pucciniomycetes</taxon>
        <taxon>Pucciniales</taxon>
        <taxon>Coleosporiaceae</taxon>
        <taxon>Cronartium</taxon>
    </lineage>
</organism>
<evidence type="ECO:0000259" key="8">
    <source>
        <dbReference type="PROSITE" id="PS50175"/>
    </source>
</evidence>
<keyword evidence="5" id="KW-0255">Endonuclease</keyword>
<keyword evidence="4" id="KW-0645">Protease</keyword>
<dbReference type="PROSITE" id="PS00141">
    <property type="entry name" value="ASP_PROTEASE"/>
    <property type="match status" value="1"/>
</dbReference>
<dbReference type="GO" id="GO:0016779">
    <property type="term" value="F:nucleotidyltransferase activity"/>
    <property type="evidence" value="ECO:0007669"/>
    <property type="project" value="UniProtKB-KW"/>
</dbReference>
<protein>
    <recommendedName>
        <fullName evidence="8">Peptidase A2 domain-containing protein</fullName>
    </recommendedName>
</protein>
<evidence type="ECO:0000256" key="4">
    <source>
        <dbReference type="ARBA" id="ARBA00022750"/>
    </source>
</evidence>
<dbReference type="PROSITE" id="PS50175">
    <property type="entry name" value="ASP_PROT_RETROV"/>
    <property type="match status" value="1"/>
</dbReference>
<dbReference type="Gene3D" id="3.10.10.10">
    <property type="entry name" value="HIV Type 1 Reverse Transcriptase, subunit A, domain 1"/>
    <property type="match status" value="1"/>
</dbReference>
<dbReference type="SUPFAM" id="SSF50630">
    <property type="entry name" value="Acid proteases"/>
    <property type="match status" value="1"/>
</dbReference>
<dbReference type="Gene3D" id="2.40.70.10">
    <property type="entry name" value="Acid Proteases"/>
    <property type="match status" value="1"/>
</dbReference>
<keyword evidence="1" id="KW-0808">Transferase</keyword>
<feature type="region of interest" description="Disordered" evidence="7">
    <location>
        <begin position="300"/>
        <end position="336"/>
    </location>
</feature>
<dbReference type="EMBL" id="MU167445">
    <property type="protein sequence ID" value="KAG0140417.1"/>
    <property type="molecule type" value="Genomic_DNA"/>
</dbReference>
<feature type="domain" description="Peptidase A2" evidence="8">
    <location>
        <begin position="410"/>
        <end position="496"/>
    </location>
</feature>
<dbReference type="GO" id="GO:0004190">
    <property type="term" value="F:aspartic-type endopeptidase activity"/>
    <property type="evidence" value="ECO:0007669"/>
    <property type="project" value="UniProtKB-KW"/>
</dbReference>
<dbReference type="SUPFAM" id="SSF56672">
    <property type="entry name" value="DNA/RNA polymerases"/>
    <property type="match status" value="1"/>
</dbReference>
<evidence type="ECO:0000256" key="2">
    <source>
        <dbReference type="ARBA" id="ARBA00022695"/>
    </source>
</evidence>
<evidence type="ECO:0000313" key="10">
    <source>
        <dbReference type="Proteomes" id="UP000886653"/>
    </source>
</evidence>
<keyword evidence="4" id="KW-0064">Aspartyl protease</keyword>
<dbReference type="InterPro" id="IPR001969">
    <property type="entry name" value="Aspartic_peptidase_AS"/>
</dbReference>
<dbReference type="InterPro" id="IPR001995">
    <property type="entry name" value="Peptidase_A2_cat"/>
</dbReference>
<dbReference type="OrthoDB" id="6776860at2759"/>
<keyword evidence="2" id="KW-0548">Nucleotidyltransferase</keyword>
<dbReference type="GO" id="GO:0004519">
    <property type="term" value="F:endonuclease activity"/>
    <property type="evidence" value="ECO:0007669"/>
    <property type="project" value="UniProtKB-KW"/>
</dbReference>
<sequence>MRSSEKPKNQYDTNVEQEQDIQILQEKQSAQHALSSNNSIKEIQDTENIIQSSLLKQLKKDYPTAKDWPKFSGEGEYNHHIFIDWVDQIMDDLMIPDKLITSKLGIVFTDTARDWYQEKRKEVGSLTWEEWKLHIEERFGNDVWKNKMEESFLKDKFNPAIHTDCLAWALRQKKRIRAFAPESTTRRICDKILFRMDAEISTQVRSLMGDHTSWDKFSTAFQEVCKNPNIAKRYRMNASFKNRNPSSSRYLAKENINNSTQAQPNNYMKKSSRPCPKCGITDNTHEWKTCKGKKKTVNNIEIEEEEQEDLENTEEPSMEFVEYETSNSDEDSNEKNQEELTINMIETNFRLQQDIAQLQSEANIPQIGNKNNMSKHTTDARQVMTKPKAARAHTVGYHSVTIIIINESEFYLLLDTGASCSVVGSKYLSIIFPDWKRRISPCTNMTFSGCGSELFPLGIIELPIIFPHPAGNVKILAEFVVMENVQSSYLILGDDFLSLYGFTICHGKEKYFTINNNNNKKFRLPREKIVMAIQQEVAQHKSPTITIISDERFKEGLSEASFGPQLTQQQKISVEQIIQKYHNEFGLGKYQLGKIEKHQVTITLTVNKPYPPILKKNPYPASPRNRVEIEKHIDELIKMKVIRKIGNNETVDIATPVIIAWHNGKSRLCGDFRALNTYTVPDRYPLPRIQHALTNLRILQKIKNINMTISLKKCNFGFHELKALG</sequence>
<feature type="compositionally biased region" description="Acidic residues" evidence="7">
    <location>
        <begin position="301"/>
        <end position="317"/>
    </location>
</feature>
<evidence type="ECO:0000256" key="7">
    <source>
        <dbReference type="SAM" id="MobiDB-lite"/>
    </source>
</evidence>
<evidence type="ECO:0000256" key="6">
    <source>
        <dbReference type="ARBA" id="ARBA00022801"/>
    </source>
</evidence>
<keyword evidence="6" id="KW-0378">Hydrolase</keyword>
<keyword evidence="3" id="KW-0540">Nuclease</keyword>
<dbReference type="GO" id="GO:0006508">
    <property type="term" value="P:proteolysis"/>
    <property type="evidence" value="ECO:0007669"/>
    <property type="project" value="InterPro"/>
</dbReference>
<accession>A0A9P6N9X4</accession>
<reference evidence="9" key="1">
    <citation type="submission" date="2013-11" db="EMBL/GenBank/DDBJ databases">
        <title>Genome sequence of the fusiform rust pathogen reveals effectors for host alternation and coevolution with pine.</title>
        <authorList>
            <consortium name="DOE Joint Genome Institute"/>
            <person name="Smith K."/>
            <person name="Pendleton A."/>
            <person name="Kubisiak T."/>
            <person name="Anderson C."/>
            <person name="Salamov A."/>
            <person name="Aerts A."/>
            <person name="Riley R."/>
            <person name="Clum A."/>
            <person name="Lindquist E."/>
            <person name="Ence D."/>
            <person name="Campbell M."/>
            <person name="Kronenberg Z."/>
            <person name="Feau N."/>
            <person name="Dhillon B."/>
            <person name="Hamelin R."/>
            <person name="Burleigh J."/>
            <person name="Smith J."/>
            <person name="Yandell M."/>
            <person name="Nelson C."/>
            <person name="Grigoriev I."/>
            <person name="Davis J."/>
        </authorList>
    </citation>
    <scope>NUCLEOTIDE SEQUENCE</scope>
    <source>
        <strain evidence="9">G11</strain>
    </source>
</reference>
<feature type="non-terminal residue" evidence="9">
    <location>
        <position position="725"/>
    </location>
</feature>
<dbReference type="InterPro" id="IPR050951">
    <property type="entry name" value="Retrovirus_Pol_polyprotein"/>
</dbReference>
<name>A0A9P6N9X4_9BASI</name>
<dbReference type="Proteomes" id="UP000886653">
    <property type="component" value="Unassembled WGS sequence"/>
</dbReference>
<dbReference type="PANTHER" id="PTHR37984">
    <property type="entry name" value="PROTEIN CBG26694"/>
    <property type="match status" value="1"/>
</dbReference>
<evidence type="ECO:0000256" key="1">
    <source>
        <dbReference type="ARBA" id="ARBA00022679"/>
    </source>
</evidence>
<comment type="caution">
    <text evidence="9">The sequence shown here is derived from an EMBL/GenBank/DDBJ whole genome shotgun (WGS) entry which is preliminary data.</text>
</comment>
<keyword evidence="10" id="KW-1185">Reference proteome</keyword>
<dbReference type="InterPro" id="IPR021109">
    <property type="entry name" value="Peptidase_aspartic_dom_sf"/>
</dbReference>
<dbReference type="AlphaFoldDB" id="A0A9P6N9X4"/>
<evidence type="ECO:0000256" key="3">
    <source>
        <dbReference type="ARBA" id="ARBA00022722"/>
    </source>
</evidence>
<evidence type="ECO:0000256" key="5">
    <source>
        <dbReference type="ARBA" id="ARBA00022759"/>
    </source>
</evidence>
<dbReference type="PANTHER" id="PTHR37984:SF5">
    <property type="entry name" value="PROTEIN NYNRIN-LIKE"/>
    <property type="match status" value="1"/>
</dbReference>